<reference evidence="2 3" key="1">
    <citation type="submission" date="2018-06" db="EMBL/GenBank/DDBJ databases">
        <title>Three novel Pseudomonas species isolated from symptomatic oak.</title>
        <authorList>
            <person name="Bueno-Gonzalez V."/>
            <person name="Brady C."/>
        </authorList>
    </citation>
    <scope>NUCLEOTIDE SEQUENCE [LARGE SCALE GENOMIC DNA]</scope>
    <source>
        <strain evidence="2 3">P9A</strain>
    </source>
</reference>
<keyword evidence="1" id="KW-0472">Membrane</keyword>
<organism evidence="2 3">
    <name type="scientific">Phytopseudomonas daroniae</name>
    <dbReference type="NCBI Taxonomy" id="2487519"/>
    <lineage>
        <taxon>Bacteria</taxon>
        <taxon>Pseudomonadati</taxon>
        <taxon>Pseudomonadota</taxon>
        <taxon>Gammaproteobacteria</taxon>
        <taxon>Pseudomonadales</taxon>
        <taxon>Pseudomonadaceae</taxon>
        <taxon>Phytopseudomonas</taxon>
    </lineage>
</organism>
<dbReference type="AlphaFoldDB" id="A0A4V2KAI8"/>
<protein>
    <submittedName>
        <fullName evidence="2">DUF2214 domain-containing protein</fullName>
    </submittedName>
</protein>
<dbReference type="Proteomes" id="UP000292302">
    <property type="component" value="Unassembled WGS sequence"/>
</dbReference>
<dbReference type="EMBL" id="QJUI01000013">
    <property type="protein sequence ID" value="TBU76733.1"/>
    <property type="molecule type" value="Genomic_DNA"/>
</dbReference>
<comment type="caution">
    <text evidence="2">The sequence shown here is derived from an EMBL/GenBank/DDBJ whole genome shotgun (WGS) entry which is preliminary data.</text>
</comment>
<keyword evidence="1" id="KW-1133">Transmembrane helix</keyword>
<accession>A0A4V2KAI8</accession>
<feature type="transmembrane region" description="Helical" evidence="1">
    <location>
        <begin position="76"/>
        <end position="100"/>
    </location>
</feature>
<proteinExistence type="predicted"/>
<evidence type="ECO:0000313" key="2">
    <source>
        <dbReference type="EMBL" id="TBU76733.1"/>
    </source>
</evidence>
<dbReference type="RefSeq" id="WP_131180937.1">
    <property type="nucleotide sequence ID" value="NZ_QJUI01000013.1"/>
</dbReference>
<sequence length="152" mass="16848">MTEAIAAYLHYLSIFVLFALLTFEHVQLKLPLDLSRARSLMRVDIAYGITAGVVLATGIARALWYGKGSAYYLHNVLFHAKVSLFVLVAVLSLLPTLVIARWRSTVKAGKVPQVSERQGRLLINLIRLELALLVVIPLLAVLMARGYGMFDV</sequence>
<feature type="transmembrane region" description="Helical" evidence="1">
    <location>
        <begin position="45"/>
        <end position="64"/>
    </location>
</feature>
<dbReference type="InterPro" id="IPR018706">
    <property type="entry name" value="DUF2214_membrane"/>
</dbReference>
<feature type="transmembrane region" description="Helical" evidence="1">
    <location>
        <begin position="6"/>
        <end position="24"/>
    </location>
</feature>
<keyword evidence="1" id="KW-0812">Transmembrane</keyword>
<evidence type="ECO:0000256" key="1">
    <source>
        <dbReference type="SAM" id="Phobius"/>
    </source>
</evidence>
<gene>
    <name evidence="2" type="ORF">DNK06_15695</name>
</gene>
<evidence type="ECO:0000313" key="3">
    <source>
        <dbReference type="Proteomes" id="UP000292302"/>
    </source>
</evidence>
<name>A0A4V2KAI8_9GAMM</name>
<keyword evidence="3" id="KW-1185">Reference proteome</keyword>
<dbReference type="OrthoDB" id="826511at2"/>
<feature type="transmembrane region" description="Helical" evidence="1">
    <location>
        <begin position="121"/>
        <end position="144"/>
    </location>
</feature>
<dbReference type="Pfam" id="PF09980">
    <property type="entry name" value="DUF2214"/>
    <property type="match status" value="1"/>
</dbReference>